<dbReference type="PROSITE" id="PS51406">
    <property type="entry name" value="FIBRINOGEN_C_2"/>
    <property type="match status" value="1"/>
</dbReference>
<dbReference type="Gene3D" id="3.90.215.10">
    <property type="entry name" value="Gamma Fibrinogen, chain A, domain 1"/>
    <property type="match status" value="1"/>
</dbReference>
<dbReference type="PANTHER" id="PTHR19143">
    <property type="entry name" value="FIBRINOGEN/TENASCIN/ANGIOPOEITIN"/>
    <property type="match status" value="1"/>
</dbReference>
<dbReference type="OrthoDB" id="7972392at2759"/>
<name>E3NAR8_CAERE</name>
<dbReference type="Proteomes" id="UP000008281">
    <property type="component" value="Unassembled WGS sequence"/>
</dbReference>
<sequence>MPERNEMALTSFAENPTKAVEKDALVETETPFTRPEQVEKANLKETKWPWSMGKKNEKMPRFFIILLLICLLVAVALIALIALLWTFNSTAATPVHESQMVYTLPSRVTDEGNVGLAQVLMSHANSKESFDEVTTESVIEIKDSVVEKEVSAEELKKQDSEEFMSTRTSILKTDTSEEQSSEATTTTTATTTVRRTRPTTRTSTLQFYESVDGETTEYFPSKHSYFQTCVERLAMGSPSGVYTLQGVKNFQVYCDMDTTTGGWTVIQRYVADFVGYSQLKIFRRVDGDGAFHRGTFKQYVEGFGALNGSHWLGLEKIHSLAPHKKTSATLRIEIQGYICGDTCAKRFQNTWYGEWMVSFGGKQDGYKIYINGNGTGNLTFDGSDPMLQANGMRFATVDKSQEGGLMNCAHFRAVGAWWHRAECSDVGLNGYYQTIAQKYDAGDPNQNAKRYFVWAFDRKMYNGYPYIIHVRKSVMMIQKYQEAR</sequence>
<dbReference type="InParanoid" id="E3NAR8"/>
<keyword evidence="5" id="KW-1185">Reference proteome</keyword>
<dbReference type="STRING" id="31234.E3NAR8"/>
<dbReference type="OMA" id="GYPYIIH"/>
<dbReference type="NCBIfam" id="NF040941">
    <property type="entry name" value="GGGWT_bact"/>
    <property type="match status" value="1"/>
</dbReference>
<dbReference type="EMBL" id="DS268578">
    <property type="protein sequence ID" value="EFO91260.1"/>
    <property type="molecule type" value="Genomic_DNA"/>
</dbReference>
<keyword evidence="2" id="KW-0472">Membrane</keyword>
<dbReference type="SMART" id="SM00186">
    <property type="entry name" value="FBG"/>
    <property type="match status" value="1"/>
</dbReference>
<dbReference type="Pfam" id="PF00147">
    <property type="entry name" value="Fibrinogen_C"/>
    <property type="match status" value="1"/>
</dbReference>
<dbReference type="InterPro" id="IPR002181">
    <property type="entry name" value="Fibrinogen_a/b/g_C_dom"/>
</dbReference>
<dbReference type="SUPFAM" id="SSF56496">
    <property type="entry name" value="Fibrinogen C-terminal domain-like"/>
    <property type="match status" value="1"/>
</dbReference>
<gene>
    <name evidence="4" type="ORF">CRE_04293</name>
</gene>
<feature type="region of interest" description="Disordered" evidence="1">
    <location>
        <begin position="170"/>
        <end position="199"/>
    </location>
</feature>
<evidence type="ECO:0000313" key="5">
    <source>
        <dbReference type="Proteomes" id="UP000008281"/>
    </source>
</evidence>
<evidence type="ECO:0000256" key="2">
    <source>
        <dbReference type="SAM" id="Phobius"/>
    </source>
</evidence>
<dbReference type="InterPro" id="IPR050373">
    <property type="entry name" value="Fibrinogen_C-term_domain"/>
</dbReference>
<accession>E3NAR8</accession>
<proteinExistence type="predicted"/>
<dbReference type="FunCoup" id="E3NAR8">
    <property type="interactions" value="82"/>
</dbReference>
<reference evidence="4" key="1">
    <citation type="submission" date="2007-07" db="EMBL/GenBank/DDBJ databases">
        <title>PCAP assembly of the Caenorhabditis remanei genome.</title>
        <authorList>
            <consortium name="The Caenorhabditis remanei Sequencing Consortium"/>
            <person name="Wilson R.K."/>
        </authorList>
    </citation>
    <scope>NUCLEOTIDE SEQUENCE [LARGE SCALE GENOMIC DNA]</scope>
    <source>
        <strain evidence="4">PB4641</strain>
    </source>
</reference>
<dbReference type="Gene3D" id="4.10.530.10">
    <property type="entry name" value="Gamma-fibrinogen Carboxyl Terminal Fragment, domain 2"/>
    <property type="match status" value="1"/>
</dbReference>
<dbReference type="PANTHER" id="PTHR19143:SF445">
    <property type="entry name" value="FIBRINOGEN C-TERMINAL DOMAIN-CONTAINING PROTEIN"/>
    <property type="match status" value="1"/>
</dbReference>
<keyword evidence="2" id="KW-1133">Transmembrane helix</keyword>
<dbReference type="GO" id="GO:0005615">
    <property type="term" value="C:extracellular space"/>
    <property type="evidence" value="ECO:0007669"/>
    <property type="project" value="TreeGrafter"/>
</dbReference>
<evidence type="ECO:0000256" key="1">
    <source>
        <dbReference type="SAM" id="MobiDB-lite"/>
    </source>
</evidence>
<feature type="compositionally biased region" description="Low complexity" evidence="1">
    <location>
        <begin position="181"/>
        <end position="199"/>
    </location>
</feature>
<evidence type="ECO:0000259" key="3">
    <source>
        <dbReference type="PROSITE" id="PS51406"/>
    </source>
</evidence>
<dbReference type="HOGENOM" id="CLU_548877_0_0_1"/>
<dbReference type="eggNOG" id="KOG2579">
    <property type="taxonomic scope" value="Eukaryota"/>
</dbReference>
<dbReference type="InterPro" id="IPR036056">
    <property type="entry name" value="Fibrinogen-like_C"/>
</dbReference>
<dbReference type="InterPro" id="IPR014716">
    <property type="entry name" value="Fibrinogen_a/b/g_C_1"/>
</dbReference>
<dbReference type="AlphaFoldDB" id="E3NAR8"/>
<keyword evidence="2" id="KW-0812">Transmembrane</keyword>
<protein>
    <recommendedName>
        <fullName evidence="3">Fibrinogen C-terminal domain-containing protein</fullName>
    </recommendedName>
</protein>
<organism evidence="5">
    <name type="scientific">Caenorhabditis remanei</name>
    <name type="common">Caenorhabditis vulgaris</name>
    <dbReference type="NCBI Taxonomy" id="31234"/>
    <lineage>
        <taxon>Eukaryota</taxon>
        <taxon>Metazoa</taxon>
        <taxon>Ecdysozoa</taxon>
        <taxon>Nematoda</taxon>
        <taxon>Chromadorea</taxon>
        <taxon>Rhabditida</taxon>
        <taxon>Rhabditina</taxon>
        <taxon>Rhabditomorpha</taxon>
        <taxon>Rhabditoidea</taxon>
        <taxon>Rhabditidae</taxon>
        <taxon>Peloderinae</taxon>
        <taxon>Caenorhabditis</taxon>
    </lineage>
</organism>
<evidence type="ECO:0000313" key="4">
    <source>
        <dbReference type="EMBL" id="EFO91260.1"/>
    </source>
</evidence>
<feature type="transmembrane region" description="Helical" evidence="2">
    <location>
        <begin position="62"/>
        <end position="87"/>
    </location>
</feature>
<feature type="domain" description="Fibrinogen C-terminal" evidence="3">
    <location>
        <begin position="220"/>
        <end position="432"/>
    </location>
</feature>